<dbReference type="RefSeq" id="WP_114303556.1">
    <property type="nucleotide sequence ID" value="NZ_QPIE01000004.1"/>
</dbReference>
<evidence type="ECO:0000313" key="3">
    <source>
        <dbReference type="Proteomes" id="UP000252172"/>
    </source>
</evidence>
<dbReference type="InterPro" id="IPR012334">
    <property type="entry name" value="Pectin_lyas_fold"/>
</dbReference>
<dbReference type="InterPro" id="IPR011050">
    <property type="entry name" value="Pectin_lyase_fold/virulence"/>
</dbReference>
<feature type="domain" description="Periplasmic copper-binding protein NosD beta helix" evidence="1">
    <location>
        <begin position="7"/>
        <end position="159"/>
    </location>
</feature>
<dbReference type="InterPro" id="IPR007742">
    <property type="entry name" value="NosD_dom"/>
</dbReference>
<accession>A0A368MYG4</accession>
<dbReference type="EMBL" id="QPIE01000004">
    <property type="protein sequence ID" value="RCU42970.1"/>
    <property type="molecule type" value="Genomic_DNA"/>
</dbReference>
<dbReference type="OrthoDB" id="1257868at2"/>
<name>A0A368MYG4_9FLAO</name>
<protein>
    <recommendedName>
        <fullName evidence="1">Periplasmic copper-binding protein NosD beta helix domain-containing protein</fullName>
    </recommendedName>
</protein>
<proteinExistence type="predicted"/>
<reference evidence="2 3" key="1">
    <citation type="submission" date="2018-07" db="EMBL/GenBank/DDBJ databases">
        <title>Chryseobacterium lacus sp. nov., isolated from lake water.</title>
        <authorList>
            <person name="Li C.-M."/>
        </authorList>
    </citation>
    <scope>NUCLEOTIDE SEQUENCE [LARGE SCALE GENOMIC DNA]</scope>
    <source>
        <strain evidence="2 3">YLOS41</strain>
    </source>
</reference>
<dbReference type="Proteomes" id="UP000252172">
    <property type="component" value="Unassembled WGS sequence"/>
</dbReference>
<gene>
    <name evidence="2" type="ORF">DQ356_05900</name>
</gene>
<dbReference type="AlphaFoldDB" id="A0A368MYG4"/>
<sequence length="205" mass="22917">MVFLWSGILVSGSYYNYISDNFIKNNRIGITLENTSTSAFIRGNELRMNGAGLLIDQSSYANFISNNMIENNLGNMLNEPNSKDSTVSAGNGLIIKNSTNNFVQNNYFEQHYNNIVLHNAKNNYISSNFFGVTQLENKTQNILNLSGKTSHNVIQNNQTMGATPKTDALRIILQNNSDLSSNVIDFGKDNNEILKSKFVEKTINE</sequence>
<organism evidence="2 3">
    <name type="scientific">Chryseobacterium lacus</name>
    <dbReference type="NCBI Taxonomy" id="2058346"/>
    <lineage>
        <taxon>Bacteria</taxon>
        <taxon>Pseudomonadati</taxon>
        <taxon>Bacteroidota</taxon>
        <taxon>Flavobacteriia</taxon>
        <taxon>Flavobacteriales</taxon>
        <taxon>Weeksellaceae</taxon>
        <taxon>Chryseobacterium group</taxon>
        <taxon>Chryseobacterium</taxon>
    </lineage>
</organism>
<keyword evidence="3" id="KW-1185">Reference proteome</keyword>
<dbReference type="Gene3D" id="2.160.20.10">
    <property type="entry name" value="Single-stranded right-handed beta-helix, Pectin lyase-like"/>
    <property type="match status" value="1"/>
</dbReference>
<evidence type="ECO:0000313" key="2">
    <source>
        <dbReference type="EMBL" id="RCU42970.1"/>
    </source>
</evidence>
<dbReference type="SUPFAM" id="SSF51126">
    <property type="entry name" value="Pectin lyase-like"/>
    <property type="match status" value="1"/>
</dbReference>
<dbReference type="Pfam" id="PF05048">
    <property type="entry name" value="NosD"/>
    <property type="match status" value="1"/>
</dbReference>
<comment type="caution">
    <text evidence="2">The sequence shown here is derived from an EMBL/GenBank/DDBJ whole genome shotgun (WGS) entry which is preliminary data.</text>
</comment>
<evidence type="ECO:0000259" key="1">
    <source>
        <dbReference type="Pfam" id="PF05048"/>
    </source>
</evidence>